<sequence>MYKYNGFAYTRPPRLRLSLAAPETSPVLIALFEIGKFCSKKDTATSLFTLLVSNENNSSVSPPSSTSVT</sequence>
<comment type="caution">
    <text evidence="1">The sequence shown here is derived from an EMBL/GenBank/DDBJ whole genome shotgun (WGS) entry which is preliminary data.</text>
</comment>
<evidence type="ECO:0000313" key="2">
    <source>
        <dbReference type="Proteomes" id="UP000287651"/>
    </source>
</evidence>
<dbReference type="EMBL" id="AMZH03002842">
    <property type="protein sequence ID" value="RRT74221.1"/>
    <property type="molecule type" value="Genomic_DNA"/>
</dbReference>
<dbReference type="Proteomes" id="UP000287651">
    <property type="component" value="Unassembled WGS sequence"/>
</dbReference>
<dbReference type="AlphaFoldDB" id="A0A427ADJ7"/>
<gene>
    <name evidence="1" type="ORF">B296_00019245</name>
</gene>
<protein>
    <submittedName>
        <fullName evidence="1">Uncharacterized protein</fullName>
    </submittedName>
</protein>
<proteinExistence type="predicted"/>
<reference evidence="1 2" key="1">
    <citation type="journal article" date="2014" name="Agronomy (Basel)">
        <title>A Draft Genome Sequence for Ensete ventricosum, the Drought-Tolerant Tree Against Hunger.</title>
        <authorList>
            <person name="Harrison J."/>
            <person name="Moore K.A."/>
            <person name="Paszkiewicz K."/>
            <person name="Jones T."/>
            <person name="Grant M."/>
            <person name="Ambacheew D."/>
            <person name="Muzemil S."/>
            <person name="Studholme D.J."/>
        </authorList>
    </citation>
    <scope>NUCLEOTIDE SEQUENCE [LARGE SCALE GENOMIC DNA]</scope>
</reference>
<accession>A0A427ADJ7</accession>
<name>A0A427ADJ7_ENSVE</name>
<evidence type="ECO:0000313" key="1">
    <source>
        <dbReference type="EMBL" id="RRT74221.1"/>
    </source>
</evidence>
<organism evidence="1 2">
    <name type="scientific">Ensete ventricosum</name>
    <name type="common">Abyssinian banana</name>
    <name type="synonym">Musa ensete</name>
    <dbReference type="NCBI Taxonomy" id="4639"/>
    <lineage>
        <taxon>Eukaryota</taxon>
        <taxon>Viridiplantae</taxon>
        <taxon>Streptophyta</taxon>
        <taxon>Embryophyta</taxon>
        <taxon>Tracheophyta</taxon>
        <taxon>Spermatophyta</taxon>
        <taxon>Magnoliopsida</taxon>
        <taxon>Liliopsida</taxon>
        <taxon>Zingiberales</taxon>
        <taxon>Musaceae</taxon>
        <taxon>Ensete</taxon>
    </lineage>
</organism>